<dbReference type="Gene3D" id="3.30.360.20">
    <property type="entry name" value="RNA 3'-terminal phosphate cyclase, insert domain"/>
    <property type="match status" value="1"/>
</dbReference>
<gene>
    <name evidence="8" type="primary">rtcA</name>
    <name evidence="8" type="ORF">LVJ94_00925</name>
</gene>
<dbReference type="InterPro" id="IPR000228">
    <property type="entry name" value="RNA3'_term_phos_cyc"/>
</dbReference>
<dbReference type="EC" id="6.5.1.4" evidence="5"/>
<feature type="domain" description="RNA 3'-terminal phosphate cyclase" evidence="6">
    <location>
        <begin position="8"/>
        <end position="326"/>
    </location>
</feature>
<feature type="domain" description="RNA 3'-terminal phosphate cyclase insert" evidence="7">
    <location>
        <begin position="184"/>
        <end position="276"/>
    </location>
</feature>
<keyword evidence="3" id="KW-0547">Nucleotide-binding</keyword>
<evidence type="ECO:0000256" key="4">
    <source>
        <dbReference type="ARBA" id="ARBA00024481"/>
    </source>
</evidence>
<keyword evidence="2 8" id="KW-0436">Ligase</keyword>
<dbReference type="RefSeq" id="WP_394835473.1">
    <property type="nucleotide sequence ID" value="NZ_CP089929.1"/>
</dbReference>
<dbReference type="PANTHER" id="PTHR11096">
    <property type="entry name" value="RNA 3' TERMINAL PHOSPHATE CYCLASE"/>
    <property type="match status" value="1"/>
</dbReference>
<organism evidence="8 9">
    <name type="scientific">Pendulispora rubella</name>
    <dbReference type="NCBI Taxonomy" id="2741070"/>
    <lineage>
        <taxon>Bacteria</taxon>
        <taxon>Pseudomonadati</taxon>
        <taxon>Myxococcota</taxon>
        <taxon>Myxococcia</taxon>
        <taxon>Myxococcales</taxon>
        <taxon>Sorangiineae</taxon>
        <taxon>Pendulisporaceae</taxon>
        <taxon>Pendulispora</taxon>
    </lineage>
</organism>
<dbReference type="InterPro" id="IPR017770">
    <property type="entry name" value="RNA3'_term_phos_cyc_type_1"/>
</dbReference>
<accession>A0ABZ2L4X2</accession>
<keyword evidence="9" id="KW-1185">Reference proteome</keyword>
<evidence type="ECO:0000256" key="5">
    <source>
        <dbReference type="NCBIfam" id="TIGR03399"/>
    </source>
</evidence>
<comment type="catalytic activity">
    <reaction evidence="4">
        <text>a 3'-end 3'-phospho-ribonucleotide-RNA + ATP = a 3'-end 2',3'-cyclophospho-ribonucleotide-RNA + AMP + diphosphate</text>
        <dbReference type="Rhea" id="RHEA:23976"/>
        <dbReference type="Rhea" id="RHEA-COMP:10463"/>
        <dbReference type="Rhea" id="RHEA-COMP:10464"/>
        <dbReference type="ChEBI" id="CHEBI:30616"/>
        <dbReference type="ChEBI" id="CHEBI:33019"/>
        <dbReference type="ChEBI" id="CHEBI:83062"/>
        <dbReference type="ChEBI" id="CHEBI:83064"/>
        <dbReference type="ChEBI" id="CHEBI:456215"/>
        <dbReference type="EC" id="6.5.1.4"/>
    </reaction>
</comment>
<dbReference type="InterPro" id="IPR013791">
    <property type="entry name" value="RNA3'-term_phos_cycl_insert"/>
</dbReference>
<evidence type="ECO:0000313" key="8">
    <source>
        <dbReference type="EMBL" id="WXB05825.1"/>
    </source>
</evidence>
<sequence length="343" mass="36502">MLSIDGSMGEGGGQLLRSSLALSLLTSTPFQMTKIRAGRARPGLMRQHLAAVHAATEIGRAHTEGAAMGSTELTFHPNGIRAGNYNFAIGGAGSTTLVFQTILLPLLLGGTEPSNLTFEGGTHNPMAPPFDFLEKTFLPVLVKMTSGARVEIRLERHGFYPAGGGLWTATVHPATEHSRLELVHRGEVRARHATALVAQIAPAVALRELDTLSNLLGWDRNACKPTMVRHSHGPGNALLATIESDNVVEVITGFGERGVRAETVAEGVAREVARYLAADVPVGEHLADQLLLPMALGAGGTFRTVKPSLHCLTQIELVKLFLGTAITTTEEAPDAWRIDVPSK</sequence>
<evidence type="ECO:0000259" key="7">
    <source>
        <dbReference type="Pfam" id="PF05189"/>
    </source>
</evidence>
<dbReference type="NCBIfam" id="NF003246">
    <property type="entry name" value="PRK04204.1-2"/>
    <property type="match status" value="1"/>
</dbReference>
<evidence type="ECO:0000256" key="1">
    <source>
        <dbReference type="ARBA" id="ARBA00009206"/>
    </source>
</evidence>
<protein>
    <recommendedName>
        <fullName evidence="5">RNA 3'-terminal phosphate cyclase</fullName>
        <ecNumber evidence="5">6.5.1.4</ecNumber>
    </recommendedName>
</protein>
<dbReference type="SUPFAM" id="SSF52913">
    <property type="entry name" value="RNA 3'-terminal phosphate cyclase, RPTC, insert domain"/>
    <property type="match status" value="1"/>
</dbReference>
<dbReference type="InterPro" id="IPR037136">
    <property type="entry name" value="RNA3'_phos_cyclase_dom_sf"/>
</dbReference>
<dbReference type="InterPro" id="IPR036553">
    <property type="entry name" value="RPTC_insert"/>
</dbReference>
<dbReference type="SUPFAM" id="SSF55205">
    <property type="entry name" value="EPT/RTPC-like"/>
    <property type="match status" value="1"/>
</dbReference>
<proteinExistence type="inferred from homology"/>
<dbReference type="Proteomes" id="UP001374803">
    <property type="component" value="Chromosome"/>
</dbReference>
<evidence type="ECO:0000256" key="3">
    <source>
        <dbReference type="ARBA" id="ARBA00022741"/>
    </source>
</evidence>
<dbReference type="Pfam" id="PF05189">
    <property type="entry name" value="RTC_insert"/>
    <property type="match status" value="1"/>
</dbReference>
<dbReference type="InterPro" id="IPR023797">
    <property type="entry name" value="RNA3'_phos_cyclase_dom"/>
</dbReference>
<evidence type="ECO:0000313" key="9">
    <source>
        <dbReference type="Proteomes" id="UP001374803"/>
    </source>
</evidence>
<evidence type="ECO:0000256" key="2">
    <source>
        <dbReference type="ARBA" id="ARBA00022598"/>
    </source>
</evidence>
<dbReference type="Gene3D" id="3.65.10.20">
    <property type="entry name" value="RNA 3'-terminal phosphate cyclase domain"/>
    <property type="match status" value="1"/>
</dbReference>
<dbReference type="GO" id="GO:0003963">
    <property type="term" value="F:RNA-3'-phosphate cyclase activity"/>
    <property type="evidence" value="ECO:0007669"/>
    <property type="project" value="UniProtKB-EC"/>
</dbReference>
<comment type="similarity">
    <text evidence="1">Belongs to the RNA 3'-terminal cyclase family. Type 1 subfamily.</text>
</comment>
<dbReference type="EMBL" id="CP089983">
    <property type="protein sequence ID" value="WXB05825.1"/>
    <property type="molecule type" value="Genomic_DNA"/>
</dbReference>
<evidence type="ECO:0000259" key="6">
    <source>
        <dbReference type="Pfam" id="PF01137"/>
    </source>
</evidence>
<dbReference type="PANTHER" id="PTHR11096:SF0">
    <property type="entry name" value="RNA 3'-TERMINAL PHOSPHATE CYCLASE"/>
    <property type="match status" value="1"/>
</dbReference>
<name>A0ABZ2L4X2_9BACT</name>
<dbReference type="Pfam" id="PF01137">
    <property type="entry name" value="RTC"/>
    <property type="match status" value="1"/>
</dbReference>
<dbReference type="InterPro" id="IPR013792">
    <property type="entry name" value="RNA3'P_cycl/enolpyr_Trfase_a/b"/>
</dbReference>
<dbReference type="PIRSF" id="PIRSF005378">
    <property type="entry name" value="RNA3'_term_phos_cycl_euk"/>
    <property type="match status" value="1"/>
</dbReference>
<reference evidence="8" key="1">
    <citation type="submission" date="2021-12" db="EMBL/GenBank/DDBJ databases">
        <title>Discovery of the Pendulisporaceae a myxobacterial family with distinct sporulation behavior and unique specialized metabolism.</title>
        <authorList>
            <person name="Garcia R."/>
            <person name="Popoff A."/>
            <person name="Bader C.D."/>
            <person name="Loehr J."/>
            <person name="Walesch S."/>
            <person name="Walt C."/>
            <person name="Boldt J."/>
            <person name="Bunk B."/>
            <person name="Haeckl F.J.F.P.J."/>
            <person name="Gunesch A.P."/>
            <person name="Birkelbach J."/>
            <person name="Nuebel U."/>
            <person name="Pietschmann T."/>
            <person name="Bach T."/>
            <person name="Mueller R."/>
        </authorList>
    </citation>
    <scope>NUCLEOTIDE SEQUENCE</scope>
    <source>
        <strain evidence="8">MSr11367</strain>
    </source>
</reference>
<dbReference type="NCBIfam" id="TIGR03399">
    <property type="entry name" value="RNA_3prim_cycl"/>
    <property type="match status" value="1"/>
</dbReference>